<dbReference type="AlphaFoldDB" id="A0A0A0DC51"/>
<keyword evidence="6 9" id="KW-1133">Transmembrane helix</keyword>
<keyword evidence="3 9" id="KW-1003">Cell membrane</keyword>
<dbReference type="HAMAP" id="MF_00422">
    <property type="entry name" value="SecE"/>
    <property type="match status" value="1"/>
</dbReference>
<comment type="subunit">
    <text evidence="9">Component of the Sec protein translocase complex. Heterotrimer consisting of SecY, SecE and SecG subunits. The heterotrimers can form oligomers, although 1 heterotrimer is thought to be able to translocate proteins. Interacts with the ribosome. Interacts with SecDF, and other proteins may be involved. Interacts with SecA.</text>
</comment>
<dbReference type="EMBL" id="JANX01000083">
    <property type="protein sequence ID" value="KGM34572.1"/>
    <property type="molecule type" value="Genomic_DNA"/>
</dbReference>
<keyword evidence="4 9" id="KW-0812">Transmembrane</keyword>
<dbReference type="Gene3D" id="1.20.5.1030">
    <property type="entry name" value="Preprotein translocase secy subunit"/>
    <property type="match status" value="1"/>
</dbReference>
<dbReference type="InterPro" id="IPR038379">
    <property type="entry name" value="SecE_sf"/>
</dbReference>
<keyword evidence="8 9" id="KW-0472">Membrane</keyword>
<evidence type="ECO:0000313" key="11">
    <source>
        <dbReference type="Proteomes" id="UP000029995"/>
    </source>
</evidence>
<dbReference type="OrthoDB" id="9812738at2"/>
<comment type="similarity">
    <text evidence="9">Belongs to the SecE/SEC61-gamma family.</text>
</comment>
<reference evidence="10 11" key="1">
    <citation type="submission" date="2014-01" db="EMBL/GenBank/DDBJ databases">
        <title>Genome sequence determination for a cystic fibrosis isolate, Inquilinus limosus.</title>
        <authorList>
            <person name="Pino M."/>
            <person name="Di Conza J."/>
            <person name="Gutkind G."/>
        </authorList>
    </citation>
    <scope>NUCLEOTIDE SEQUENCE [LARGE SCALE GENOMIC DNA]</scope>
    <source>
        <strain evidence="10 11">MP06</strain>
    </source>
</reference>
<evidence type="ECO:0000256" key="6">
    <source>
        <dbReference type="ARBA" id="ARBA00022989"/>
    </source>
</evidence>
<dbReference type="RefSeq" id="WP_034834678.1">
    <property type="nucleotide sequence ID" value="NZ_JANX01000083.1"/>
</dbReference>
<protein>
    <recommendedName>
        <fullName evidence="9">Protein translocase subunit SecE</fullName>
    </recommendedName>
</protein>
<dbReference type="GO" id="GO:0006605">
    <property type="term" value="P:protein targeting"/>
    <property type="evidence" value="ECO:0007669"/>
    <property type="project" value="UniProtKB-UniRule"/>
</dbReference>
<evidence type="ECO:0000256" key="3">
    <source>
        <dbReference type="ARBA" id="ARBA00022475"/>
    </source>
</evidence>
<name>A0A0A0DC51_9PROT</name>
<sequence length="65" mass="7314">MAKTSPVQFFRQVRQETAKVTWPTRKETAITTGMVFVFVILMSIFFLLVDWVAGWAVTSVIGMGS</sequence>
<evidence type="ECO:0000256" key="2">
    <source>
        <dbReference type="ARBA" id="ARBA00022448"/>
    </source>
</evidence>
<organism evidence="10 11">
    <name type="scientific">Inquilinus limosus MP06</name>
    <dbReference type="NCBI Taxonomy" id="1398085"/>
    <lineage>
        <taxon>Bacteria</taxon>
        <taxon>Pseudomonadati</taxon>
        <taxon>Pseudomonadota</taxon>
        <taxon>Alphaproteobacteria</taxon>
        <taxon>Rhodospirillales</taxon>
        <taxon>Rhodospirillaceae</taxon>
        <taxon>Inquilinus</taxon>
    </lineage>
</organism>
<dbReference type="GO" id="GO:0008320">
    <property type="term" value="F:protein transmembrane transporter activity"/>
    <property type="evidence" value="ECO:0007669"/>
    <property type="project" value="UniProtKB-UniRule"/>
</dbReference>
<evidence type="ECO:0000256" key="4">
    <source>
        <dbReference type="ARBA" id="ARBA00022692"/>
    </source>
</evidence>
<proteinExistence type="inferred from homology"/>
<dbReference type="Pfam" id="PF00584">
    <property type="entry name" value="SecE"/>
    <property type="match status" value="1"/>
</dbReference>
<evidence type="ECO:0000313" key="10">
    <source>
        <dbReference type="EMBL" id="KGM34572.1"/>
    </source>
</evidence>
<evidence type="ECO:0000256" key="5">
    <source>
        <dbReference type="ARBA" id="ARBA00022927"/>
    </source>
</evidence>
<dbReference type="GO" id="GO:0043952">
    <property type="term" value="P:protein transport by the Sec complex"/>
    <property type="evidence" value="ECO:0007669"/>
    <property type="project" value="UniProtKB-UniRule"/>
</dbReference>
<dbReference type="Proteomes" id="UP000029995">
    <property type="component" value="Unassembled WGS sequence"/>
</dbReference>
<accession>A0A0A0DC51</accession>
<evidence type="ECO:0000256" key="9">
    <source>
        <dbReference type="HAMAP-Rule" id="MF_00422"/>
    </source>
</evidence>
<evidence type="ECO:0000256" key="8">
    <source>
        <dbReference type="ARBA" id="ARBA00023136"/>
    </source>
</evidence>
<dbReference type="PANTHER" id="PTHR33910:SF1">
    <property type="entry name" value="PROTEIN TRANSLOCASE SUBUNIT SECE"/>
    <property type="match status" value="1"/>
</dbReference>
<evidence type="ECO:0000256" key="1">
    <source>
        <dbReference type="ARBA" id="ARBA00004370"/>
    </source>
</evidence>
<keyword evidence="2 9" id="KW-0813">Transport</keyword>
<dbReference type="GO" id="GO:0065002">
    <property type="term" value="P:intracellular protein transmembrane transport"/>
    <property type="evidence" value="ECO:0007669"/>
    <property type="project" value="UniProtKB-UniRule"/>
</dbReference>
<gene>
    <name evidence="9" type="primary">secE</name>
    <name evidence="10" type="ORF">P409_09415</name>
</gene>
<dbReference type="PANTHER" id="PTHR33910">
    <property type="entry name" value="PROTEIN TRANSLOCASE SUBUNIT SECE"/>
    <property type="match status" value="1"/>
</dbReference>
<keyword evidence="5 9" id="KW-0653">Protein transport</keyword>
<comment type="function">
    <text evidence="9">Essential subunit of the Sec protein translocation channel SecYEG. Clamps together the 2 halves of SecY. May contact the channel plug during translocation.</text>
</comment>
<comment type="subcellular location">
    <subcellularLocation>
        <location evidence="9">Cell membrane</location>
        <topology evidence="9">Single-pass membrane protein</topology>
    </subcellularLocation>
    <subcellularLocation>
        <location evidence="1">Membrane</location>
    </subcellularLocation>
</comment>
<dbReference type="GO" id="GO:0009306">
    <property type="term" value="P:protein secretion"/>
    <property type="evidence" value="ECO:0007669"/>
    <property type="project" value="UniProtKB-UniRule"/>
</dbReference>
<comment type="caution">
    <text evidence="10">The sequence shown here is derived from an EMBL/GenBank/DDBJ whole genome shotgun (WGS) entry which is preliminary data.</text>
</comment>
<dbReference type="NCBIfam" id="TIGR00964">
    <property type="entry name" value="secE_bact"/>
    <property type="match status" value="1"/>
</dbReference>
<feature type="transmembrane region" description="Helical" evidence="9">
    <location>
        <begin position="35"/>
        <end position="57"/>
    </location>
</feature>
<dbReference type="InterPro" id="IPR001901">
    <property type="entry name" value="Translocase_SecE/Sec61-g"/>
</dbReference>
<dbReference type="InterPro" id="IPR005807">
    <property type="entry name" value="SecE_bac"/>
</dbReference>
<evidence type="ECO:0000256" key="7">
    <source>
        <dbReference type="ARBA" id="ARBA00023010"/>
    </source>
</evidence>
<dbReference type="GO" id="GO:0005886">
    <property type="term" value="C:plasma membrane"/>
    <property type="evidence" value="ECO:0007669"/>
    <property type="project" value="UniProtKB-SubCell"/>
</dbReference>
<keyword evidence="7 9" id="KW-0811">Translocation</keyword>